<protein>
    <submittedName>
        <fullName evidence="2">DUF397 domain-containing protein</fullName>
    </submittedName>
</protein>
<dbReference type="AlphaFoldDB" id="A0A849CGE8"/>
<dbReference type="Pfam" id="PF04149">
    <property type="entry name" value="DUF397"/>
    <property type="match status" value="1"/>
</dbReference>
<dbReference type="RefSeq" id="WP_067523776.1">
    <property type="nucleotide sequence ID" value="NZ_JABELX010000035.1"/>
</dbReference>
<name>A0A849CGE8_9NOCA</name>
<comment type="caution">
    <text evidence="2">The sequence shown here is derived from an EMBL/GenBank/DDBJ whole genome shotgun (WGS) entry which is preliminary data.</text>
</comment>
<sequence>MNTSTTAPRSGWFKASFSSQSSNCVEVRFGEASVLIRDSKYHGDPFRQPVVSIPTAIWESFLKIVTGTPVDATVIQRLPVIDRDEGTGRTAIRDLHGVCLVYTADEWMAFTAGIYAGEFTPAAA</sequence>
<evidence type="ECO:0000313" key="3">
    <source>
        <dbReference type="Proteomes" id="UP000586827"/>
    </source>
</evidence>
<accession>A0A849CGE8</accession>
<dbReference type="InterPro" id="IPR007278">
    <property type="entry name" value="DUF397"/>
</dbReference>
<organism evidence="2 3">
    <name type="scientific">Nocardia uniformis</name>
    <dbReference type="NCBI Taxonomy" id="53432"/>
    <lineage>
        <taxon>Bacteria</taxon>
        <taxon>Bacillati</taxon>
        <taxon>Actinomycetota</taxon>
        <taxon>Actinomycetes</taxon>
        <taxon>Mycobacteriales</taxon>
        <taxon>Nocardiaceae</taxon>
        <taxon>Nocardia</taxon>
    </lineage>
</organism>
<evidence type="ECO:0000313" key="2">
    <source>
        <dbReference type="EMBL" id="NNH76050.1"/>
    </source>
</evidence>
<feature type="domain" description="DUF397" evidence="1">
    <location>
        <begin position="11"/>
        <end position="65"/>
    </location>
</feature>
<evidence type="ECO:0000259" key="1">
    <source>
        <dbReference type="Pfam" id="PF04149"/>
    </source>
</evidence>
<dbReference type="Proteomes" id="UP000586827">
    <property type="component" value="Unassembled WGS sequence"/>
</dbReference>
<reference evidence="2 3" key="1">
    <citation type="submission" date="2020-05" db="EMBL/GenBank/DDBJ databases">
        <title>MicrobeNet Type strains.</title>
        <authorList>
            <person name="Nicholson A.C."/>
        </authorList>
    </citation>
    <scope>NUCLEOTIDE SEQUENCE [LARGE SCALE GENOMIC DNA]</scope>
    <source>
        <strain evidence="2 3">JCM 3224</strain>
    </source>
</reference>
<keyword evidence="3" id="KW-1185">Reference proteome</keyword>
<gene>
    <name evidence="2" type="ORF">HLB23_40445</name>
</gene>
<dbReference type="EMBL" id="JABELX010000035">
    <property type="protein sequence ID" value="NNH76050.1"/>
    <property type="molecule type" value="Genomic_DNA"/>
</dbReference>
<proteinExistence type="predicted"/>